<dbReference type="AlphaFoldDB" id="A0A0C9YF20"/>
<organism evidence="2 3">
    <name type="scientific">Pisolithus microcarpus 441</name>
    <dbReference type="NCBI Taxonomy" id="765257"/>
    <lineage>
        <taxon>Eukaryota</taxon>
        <taxon>Fungi</taxon>
        <taxon>Dikarya</taxon>
        <taxon>Basidiomycota</taxon>
        <taxon>Agaricomycotina</taxon>
        <taxon>Agaricomycetes</taxon>
        <taxon>Agaricomycetidae</taxon>
        <taxon>Boletales</taxon>
        <taxon>Sclerodermatineae</taxon>
        <taxon>Pisolithaceae</taxon>
        <taxon>Pisolithus</taxon>
    </lineage>
</organism>
<feature type="domain" description="GAG-pre-integrase" evidence="1">
    <location>
        <begin position="3"/>
        <end position="56"/>
    </location>
</feature>
<gene>
    <name evidence="2" type="ORF">PISMIDRAFT_115474</name>
</gene>
<protein>
    <recommendedName>
        <fullName evidence="1">GAG-pre-integrase domain-containing protein</fullName>
    </recommendedName>
</protein>
<reference evidence="3" key="2">
    <citation type="submission" date="2015-01" db="EMBL/GenBank/DDBJ databases">
        <title>Evolutionary Origins and Diversification of the Mycorrhizal Mutualists.</title>
        <authorList>
            <consortium name="DOE Joint Genome Institute"/>
            <consortium name="Mycorrhizal Genomics Consortium"/>
            <person name="Kohler A."/>
            <person name="Kuo A."/>
            <person name="Nagy L.G."/>
            <person name="Floudas D."/>
            <person name="Copeland A."/>
            <person name="Barry K.W."/>
            <person name="Cichocki N."/>
            <person name="Veneault-Fourrey C."/>
            <person name="LaButti K."/>
            <person name="Lindquist E.A."/>
            <person name="Lipzen A."/>
            <person name="Lundell T."/>
            <person name="Morin E."/>
            <person name="Murat C."/>
            <person name="Riley R."/>
            <person name="Ohm R."/>
            <person name="Sun H."/>
            <person name="Tunlid A."/>
            <person name="Henrissat B."/>
            <person name="Grigoriev I.V."/>
            <person name="Hibbett D.S."/>
            <person name="Martin F."/>
        </authorList>
    </citation>
    <scope>NUCLEOTIDE SEQUENCE [LARGE SCALE GENOMIC DNA]</scope>
    <source>
        <strain evidence="3">441</strain>
    </source>
</reference>
<dbReference type="OrthoDB" id="7691805at2759"/>
<evidence type="ECO:0000313" key="2">
    <source>
        <dbReference type="EMBL" id="KIK15221.1"/>
    </source>
</evidence>
<feature type="non-terminal residue" evidence="2">
    <location>
        <position position="88"/>
    </location>
</feature>
<dbReference type="Proteomes" id="UP000054018">
    <property type="component" value="Unassembled WGS sequence"/>
</dbReference>
<dbReference type="EMBL" id="KN833900">
    <property type="protein sequence ID" value="KIK15221.1"/>
    <property type="molecule type" value="Genomic_DNA"/>
</dbReference>
<sequence length="88" mass="9707">MNTATETVTVMELHRRLGHISPTVTHCLAENGLVSGLKFDLLKDELTFCEACVYAKATRKPVTKECISECAMEFAAEVHTNIWGLAPI</sequence>
<proteinExistence type="predicted"/>
<name>A0A0C9YF20_9AGAM</name>
<keyword evidence="3" id="KW-1185">Reference proteome</keyword>
<dbReference type="HOGENOM" id="CLU_102301_2_1_1"/>
<dbReference type="Pfam" id="PF13976">
    <property type="entry name" value="gag_pre-integrs"/>
    <property type="match status" value="1"/>
</dbReference>
<reference evidence="2 3" key="1">
    <citation type="submission" date="2014-04" db="EMBL/GenBank/DDBJ databases">
        <authorList>
            <consortium name="DOE Joint Genome Institute"/>
            <person name="Kuo A."/>
            <person name="Kohler A."/>
            <person name="Costa M.D."/>
            <person name="Nagy L.G."/>
            <person name="Floudas D."/>
            <person name="Copeland A."/>
            <person name="Barry K.W."/>
            <person name="Cichocki N."/>
            <person name="Veneault-Fourrey C."/>
            <person name="LaButti K."/>
            <person name="Lindquist E.A."/>
            <person name="Lipzen A."/>
            <person name="Lundell T."/>
            <person name="Morin E."/>
            <person name="Murat C."/>
            <person name="Sun H."/>
            <person name="Tunlid A."/>
            <person name="Henrissat B."/>
            <person name="Grigoriev I.V."/>
            <person name="Hibbett D.S."/>
            <person name="Martin F."/>
            <person name="Nordberg H.P."/>
            <person name="Cantor M.N."/>
            <person name="Hua S.X."/>
        </authorList>
    </citation>
    <scope>NUCLEOTIDE SEQUENCE [LARGE SCALE GENOMIC DNA]</scope>
    <source>
        <strain evidence="2 3">441</strain>
    </source>
</reference>
<dbReference type="InterPro" id="IPR025724">
    <property type="entry name" value="GAG-pre-integrase_dom"/>
</dbReference>
<dbReference type="STRING" id="765257.A0A0C9YF20"/>
<evidence type="ECO:0000313" key="3">
    <source>
        <dbReference type="Proteomes" id="UP000054018"/>
    </source>
</evidence>
<accession>A0A0C9YF20</accession>
<evidence type="ECO:0000259" key="1">
    <source>
        <dbReference type="Pfam" id="PF13976"/>
    </source>
</evidence>